<dbReference type="EMBL" id="KZ819602">
    <property type="protein sequence ID" value="PWN36559.1"/>
    <property type="molecule type" value="Genomic_DNA"/>
</dbReference>
<dbReference type="STRING" id="1280837.A0A316VG15"/>
<gene>
    <name evidence="13" type="ORF">FA14DRAFT_186765</name>
</gene>
<dbReference type="SMART" id="SM00355">
    <property type="entry name" value="ZnF_C2H2"/>
    <property type="match status" value="2"/>
</dbReference>
<dbReference type="InterPro" id="IPR036236">
    <property type="entry name" value="Znf_C2H2_sf"/>
</dbReference>
<evidence type="ECO:0000256" key="7">
    <source>
        <dbReference type="ARBA" id="ARBA00023242"/>
    </source>
</evidence>
<dbReference type="AlphaFoldDB" id="A0A316VG15"/>
<dbReference type="Proteomes" id="UP000245771">
    <property type="component" value="Unassembled WGS sequence"/>
</dbReference>
<keyword evidence="3 9" id="KW-0863">Zinc-finger</keyword>
<dbReference type="PROSITE" id="PS50157">
    <property type="entry name" value="ZINC_FINGER_C2H2_2"/>
    <property type="match status" value="2"/>
</dbReference>
<keyword evidence="7" id="KW-0539">Nucleus</keyword>
<dbReference type="PROSITE" id="PS00028">
    <property type="entry name" value="ZINC_FINGER_C2H2_1"/>
    <property type="match status" value="2"/>
</dbReference>
<evidence type="ECO:0000259" key="11">
    <source>
        <dbReference type="PROSITE" id="PS50048"/>
    </source>
</evidence>
<dbReference type="InParanoid" id="A0A316VG15"/>
<evidence type="ECO:0000256" key="6">
    <source>
        <dbReference type="ARBA" id="ARBA00023163"/>
    </source>
</evidence>
<dbReference type="GO" id="GO:0008270">
    <property type="term" value="F:zinc ion binding"/>
    <property type="evidence" value="ECO:0007669"/>
    <property type="project" value="UniProtKB-KW"/>
</dbReference>
<evidence type="ECO:0000256" key="2">
    <source>
        <dbReference type="ARBA" id="ARBA00022737"/>
    </source>
</evidence>
<proteinExistence type="predicted"/>
<dbReference type="InterPro" id="IPR036864">
    <property type="entry name" value="Zn2-C6_fun-type_DNA-bd_sf"/>
</dbReference>
<evidence type="ECO:0000313" key="14">
    <source>
        <dbReference type="Proteomes" id="UP000245771"/>
    </source>
</evidence>
<dbReference type="FunFam" id="3.30.160.60:FF:000340">
    <property type="entry name" value="zinc finger protein 473 isoform X1"/>
    <property type="match status" value="1"/>
</dbReference>
<dbReference type="Gene3D" id="4.10.240.10">
    <property type="entry name" value="Zn(2)-C6 fungal-type DNA-binding domain"/>
    <property type="match status" value="1"/>
</dbReference>
<evidence type="ECO:0000256" key="5">
    <source>
        <dbReference type="ARBA" id="ARBA00023015"/>
    </source>
</evidence>
<dbReference type="GeneID" id="37023313"/>
<evidence type="ECO:0000259" key="12">
    <source>
        <dbReference type="PROSITE" id="PS50157"/>
    </source>
</evidence>
<evidence type="ECO:0000313" key="13">
    <source>
        <dbReference type="EMBL" id="PWN36559.1"/>
    </source>
</evidence>
<feature type="domain" description="Zn(2)-C6 fungal-type" evidence="11">
    <location>
        <begin position="157"/>
        <end position="188"/>
    </location>
</feature>
<dbReference type="InterPro" id="IPR013087">
    <property type="entry name" value="Znf_C2H2_type"/>
</dbReference>
<dbReference type="Pfam" id="PF00096">
    <property type="entry name" value="zf-C2H2"/>
    <property type="match status" value="2"/>
</dbReference>
<evidence type="ECO:0000256" key="3">
    <source>
        <dbReference type="ARBA" id="ARBA00022771"/>
    </source>
</evidence>
<keyword evidence="14" id="KW-1185">Reference proteome</keyword>
<organism evidence="13 14">
    <name type="scientific">Meira miltonrushii</name>
    <dbReference type="NCBI Taxonomy" id="1280837"/>
    <lineage>
        <taxon>Eukaryota</taxon>
        <taxon>Fungi</taxon>
        <taxon>Dikarya</taxon>
        <taxon>Basidiomycota</taxon>
        <taxon>Ustilaginomycotina</taxon>
        <taxon>Exobasidiomycetes</taxon>
        <taxon>Exobasidiales</taxon>
        <taxon>Brachybasidiaceae</taxon>
        <taxon>Meira</taxon>
    </lineage>
</organism>
<feature type="domain" description="C2H2-type" evidence="12">
    <location>
        <begin position="79"/>
        <end position="106"/>
    </location>
</feature>
<feature type="domain" description="C2H2-type" evidence="12">
    <location>
        <begin position="107"/>
        <end position="135"/>
    </location>
</feature>
<reference evidence="13 14" key="1">
    <citation type="journal article" date="2018" name="Mol. Biol. Evol.">
        <title>Broad Genomic Sampling Reveals a Smut Pathogenic Ancestry of the Fungal Clade Ustilaginomycotina.</title>
        <authorList>
            <person name="Kijpornyongpan T."/>
            <person name="Mondo S.J."/>
            <person name="Barry K."/>
            <person name="Sandor L."/>
            <person name="Lee J."/>
            <person name="Lipzen A."/>
            <person name="Pangilinan J."/>
            <person name="LaButti K."/>
            <person name="Hainaut M."/>
            <person name="Henrissat B."/>
            <person name="Grigoriev I.V."/>
            <person name="Spatafora J.W."/>
            <person name="Aime M.C."/>
        </authorList>
    </citation>
    <scope>NUCLEOTIDE SEQUENCE [LARGE SCALE GENOMIC DNA]</scope>
    <source>
        <strain evidence="13 14">MCA 3882</strain>
    </source>
</reference>
<accession>A0A316VG15</accession>
<dbReference type="PROSITE" id="PS50048">
    <property type="entry name" value="ZN2_CY6_FUNGAL_2"/>
    <property type="match status" value="1"/>
</dbReference>
<dbReference type="GO" id="GO:0005634">
    <property type="term" value="C:nucleus"/>
    <property type="evidence" value="ECO:0007669"/>
    <property type="project" value="UniProtKB-ARBA"/>
</dbReference>
<dbReference type="SUPFAM" id="SSF57667">
    <property type="entry name" value="beta-beta-alpha zinc fingers"/>
    <property type="match status" value="1"/>
</dbReference>
<sequence length="447" mass="48951">MSFSNAINIPSGSNSTMEMMSNEFTSPISISSPFSSSSGNASAAEQMMFASSFATITSPPTSDDFALSTQQEQKKHKPHKCDICNACFARKVHLQRHALRHQNGKPYCCDRCGKCFSRQDSLVRHHRLLHENMVKETKPSKATVMAGKKTKKQSKRACIRCSSITVKCDGKQPCSRCVSNHGGESCLYAPTSAPTTIGQASKKRSRQRHDSIATTSSMVTIDDDDGSFSGPRRDTASSVASTMSDAFMSPIPANSWGQQLPVLSVYQQSQMQQQIPPHPFELPQMDAYVDSSKSLDFMAGLPNFFPSYPQQHQQMQPQYPSVPMFDWSSLCLEEDTFKLPFSGSASNKDLNGTLLSDDVRMASLTQDSTFPSPSIHALQQHNLHMHDLANQQFGRVQSLPATNGGDLSAFAMAVAQNNQCVTNIDGLMRSLSGYGMRNGNNGESLVV</sequence>
<name>A0A316VG15_9BASI</name>
<evidence type="ECO:0000256" key="4">
    <source>
        <dbReference type="ARBA" id="ARBA00022833"/>
    </source>
</evidence>
<dbReference type="RefSeq" id="XP_025356861.1">
    <property type="nucleotide sequence ID" value="XM_025501532.1"/>
</dbReference>
<keyword evidence="2" id="KW-0677">Repeat</keyword>
<dbReference type="InterPro" id="IPR001138">
    <property type="entry name" value="Zn2Cys6_DnaBD"/>
</dbReference>
<keyword evidence="6" id="KW-0804">Transcription</keyword>
<dbReference type="PANTHER" id="PTHR47660">
    <property type="entry name" value="TRANSCRIPTION FACTOR WITH C2H2 AND ZN(2)-CYS(6) DNA BINDING DOMAIN (EUROFUNG)-RELATED-RELATED"/>
    <property type="match status" value="1"/>
</dbReference>
<keyword evidence="4" id="KW-0862">Zinc</keyword>
<evidence type="ECO:0000256" key="10">
    <source>
        <dbReference type="SAM" id="MobiDB-lite"/>
    </source>
</evidence>
<evidence type="ECO:0000256" key="1">
    <source>
        <dbReference type="ARBA" id="ARBA00022723"/>
    </source>
</evidence>
<dbReference type="PANTHER" id="PTHR47660:SF2">
    <property type="entry name" value="TRANSCRIPTION FACTOR WITH C2H2 AND ZN(2)-CYS(6) DNA BINDING DOMAIN (EUROFUNG)"/>
    <property type="match status" value="1"/>
</dbReference>
<dbReference type="CDD" id="cd00067">
    <property type="entry name" value="GAL4"/>
    <property type="match status" value="1"/>
</dbReference>
<dbReference type="OrthoDB" id="1405595at2759"/>
<dbReference type="Gene3D" id="3.30.160.60">
    <property type="entry name" value="Classic Zinc Finger"/>
    <property type="match status" value="2"/>
</dbReference>
<dbReference type="SUPFAM" id="SSF57701">
    <property type="entry name" value="Zn2/Cys6 DNA-binding domain"/>
    <property type="match status" value="1"/>
</dbReference>
<dbReference type="Pfam" id="PF00172">
    <property type="entry name" value="Zn_clus"/>
    <property type="match status" value="1"/>
</dbReference>
<keyword evidence="1" id="KW-0479">Metal-binding</keyword>
<protein>
    <recommendedName>
        <fullName evidence="8">pH-response transcription factor pacC/RIM101</fullName>
    </recommendedName>
</protein>
<evidence type="ECO:0000256" key="9">
    <source>
        <dbReference type="PROSITE-ProRule" id="PRU00042"/>
    </source>
</evidence>
<dbReference type="GO" id="GO:0000981">
    <property type="term" value="F:DNA-binding transcription factor activity, RNA polymerase II-specific"/>
    <property type="evidence" value="ECO:0007669"/>
    <property type="project" value="InterPro"/>
</dbReference>
<dbReference type="SMART" id="SM00066">
    <property type="entry name" value="GAL4"/>
    <property type="match status" value="1"/>
</dbReference>
<feature type="region of interest" description="Disordered" evidence="10">
    <location>
        <begin position="196"/>
        <end position="236"/>
    </location>
</feature>
<keyword evidence="5" id="KW-0805">Transcription regulation</keyword>
<evidence type="ECO:0000256" key="8">
    <source>
        <dbReference type="ARBA" id="ARBA00039490"/>
    </source>
</evidence>